<evidence type="ECO:0000256" key="3">
    <source>
        <dbReference type="ARBA" id="ARBA00022737"/>
    </source>
</evidence>
<gene>
    <name evidence="10" type="ORF">GUITHDRAFT_164072</name>
</gene>
<dbReference type="OrthoDB" id="1902587at2759"/>
<evidence type="ECO:0000256" key="7">
    <source>
        <dbReference type="PROSITE-ProRule" id="PRU00277"/>
    </source>
</evidence>
<dbReference type="Proteomes" id="UP000011087">
    <property type="component" value="Unassembled WGS sequence"/>
</dbReference>
<feature type="repeat" description="TPR" evidence="8">
    <location>
        <begin position="245"/>
        <end position="278"/>
    </location>
</feature>
<evidence type="ECO:0000259" key="9">
    <source>
        <dbReference type="PROSITE" id="PS50059"/>
    </source>
</evidence>
<dbReference type="EnsemblProtists" id="EKX42668">
    <property type="protein sequence ID" value="EKX42668"/>
    <property type="gene ID" value="GUITHDRAFT_164072"/>
</dbReference>
<dbReference type="SUPFAM" id="SSF54534">
    <property type="entry name" value="FKBP-like"/>
    <property type="match status" value="1"/>
</dbReference>
<dbReference type="Pfam" id="PF00254">
    <property type="entry name" value="FKBP_C"/>
    <property type="match status" value="1"/>
</dbReference>
<dbReference type="AlphaFoldDB" id="L1J2B3"/>
<dbReference type="RefSeq" id="XP_005829648.1">
    <property type="nucleotide sequence ID" value="XM_005829591.1"/>
</dbReference>
<dbReference type="eggNOG" id="KOG0543">
    <property type="taxonomic scope" value="Eukaryota"/>
</dbReference>
<dbReference type="FunFam" id="3.10.50.40:FF:000006">
    <property type="entry name" value="Peptidyl-prolyl cis-trans isomerase"/>
    <property type="match status" value="1"/>
</dbReference>
<keyword evidence="6 7" id="KW-0413">Isomerase</keyword>
<dbReference type="GO" id="GO:0003755">
    <property type="term" value="F:peptidyl-prolyl cis-trans isomerase activity"/>
    <property type="evidence" value="ECO:0007669"/>
    <property type="project" value="UniProtKB-KW"/>
</dbReference>
<dbReference type="Pfam" id="PF13181">
    <property type="entry name" value="TPR_8"/>
    <property type="match status" value="1"/>
</dbReference>
<dbReference type="KEGG" id="gtt:GUITHDRAFT_164072"/>
<dbReference type="PROSITE" id="PS50005">
    <property type="entry name" value="TPR"/>
    <property type="match status" value="1"/>
</dbReference>
<keyword evidence="4 8" id="KW-0802">TPR repeat</keyword>
<name>L1J2B3_GUITC</name>
<feature type="domain" description="PPIase FKBP-type" evidence="9">
    <location>
        <begin position="50"/>
        <end position="139"/>
    </location>
</feature>
<dbReference type="EC" id="5.2.1.8" evidence="2 7"/>
<dbReference type="Gene3D" id="1.25.40.10">
    <property type="entry name" value="Tetratricopeptide repeat domain"/>
    <property type="match status" value="1"/>
</dbReference>
<evidence type="ECO:0000256" key="6">
    <source>
        <dbReference type="ARBA" id="ARBA00023235"/>
    </source>
</evidence>
<keyword evidence="5 7" id="KW-0697">Rotamase</keyword>
<evidence type="ECO:0000313" key="11">
    <source>
        <dbReference type="EnsemblProtists" id="EKX42668"/>
    </source>
</evidence>
<keyword evidence="3" id="KW-0677">Repeat</keyword>
<dbReference type="SMART" id="SM00028">
    <property type="entry name" value="TPR"/>
    <property type="match status" value="3"/>
</dbReference>
<dbReference type="InterPro" id="IPR046357">
    <property type="entry name" value="PPIase_dom_sf"/>
</dbReference>
<evidence type="ECO:0000313" key="10">
    <source>
        <dbReference type="EMBL" id="EKX42668.1"/>
    </source>
</evidence>
<dbReference type="InterPro" id="IPR050754">
    <property type="entry name" value="FKBP4/5/8-like"/>
</dbReference>
<evidence type="ECO:0000256" key="4">
    <source>
        <dbReference type="ARBA" id="ARBA00022803"/>
    </source>
</evidence>
<dbReference type="Gene3D" id="3.10.50.40">
    <property type="match status" value="1"/>
</dbReference>
<protein>
    <recommendedName>
        <fullName evidence="2 7">peptidylprolyl isomerase</fullName>
        <ecNumber evidence="2 7">5.2.1.8</ecNumber>
    </recommendedName>
</protein>
<dbReference type="GeneID" id="17299371"/>
<evidence type="ECO:0000256" key="2">
    <source>
        <dbReference type="ARBA" id="ARBA00013194"/>
    </source>
</evidence>
<reference evidence="12" key="2">
    <citation type="submission" date="2012-11" db="EMBL/GenBank/DDBJ databases">
        <authorList>
            <person name="Kuo A."/>
            <person name="Curtis B.A."/>
            <person name="Tanifuji G."/>
            <person name="Burki F."/>
            <person name="Gruber A."/>
            <person name="Irimia M."/>
            <person name="Maruyama S."/>
            <person name="Arias M.C."/>
            <person name="Ball S.G."/>
            <person name="Gile G.H."/>
            <person name="Hirakawa Y."/>
            <person name="Hopkins J.F."/>
            <person name="Rensing S.A."/>
            <person name="Schmutz J."/>
            <person name="Symeonidi A."/>
            <person name="Elias M."/>
            <person name="Eveleigh R.J."/>
            <person name="Herman E.K."/>
            <person name="Klute M.J."/>
            <person name="Nakayama T."/>
            <person name="Obornik M."/>
            <person name="Reyes-Prieto A."/>
            <person name="Armbrust E.V."/>
            <person name="Aves S.J."/>
            <person name="Beiko R.G."/>
            <person name="Coutinho P."/>
            <person name="Dacks J.B."/>
            <person name="Durnford D.G."/>
            <person name="Fast N.M."/>
            <person name="Green B.R."/>
            <person name="Grisdale C."/>
            <person name="Hempe F."/>
            <person name="Henrissat B."/>
            <person name="Hoppner M.P."/>
            <person name="Ishida K.-I."/>
            <person name="Kim E."/>
            <person name="Koreny L."/>
            <person name="Kroth P.G."/>
            <person name="Liu Y."/>
            <person name="Malik S.-B."/>
            <person name="Maier U.G."/>
            <person name="McRose D."/>
            <person name="Mock T."/>
            <person name="Neilson J.A."/>
            <person name="Onodera N.T."/>
            <person name="Poole A.M."/>
            <person name="Pritham E.J."/>
            <person name="Richards T.A."/>
            <person name="Rocap G."/>
            <person name="Roy S.W."/>
            <person name="Sarai C."/>
            <person name="Schaack S."/>
            <person name="Shirato S."/>
            <person name="Slamovits C.H."/>
            <person name="Spencer D.F."/>
            <person name="Suzuki S."/>
            <person name="Worden A.Z."/>
            <person name="Zauner S."/>
            <person name="Barry K."/>
            <person name="Bell C."/>
            <person name="Bharti A.K."/>
            <person name="Crow J.A."/>
            <person name="Grimwood J."/>
            <person name="Kramer R."/>
            <person name="Lindquist E."/>
            <person name="Lucas S."/>
            <person name="Salamov A."/>
            <person name="McFadden G.I."/>
            <person name="Lane C.E."/>
            <person name="Keeling P.J."/>
            <person name="Gray M.W."/>
            <person name="Grigoriev I.V."/>
            <person name="Archibald J.M."/>
        </authorList>
    </citation>
    <scope>NUCLEOTIDE SEQUENCE</scope>
    <source>
        <strain evidence="12">CCMP2712</strain>
    </source>
</reference>
<dbReference type="PaxDb" id="55529-EKX42668"/>
<dbReference type="EMBL" id="JH993015">
    <property type="protein sequence ID" value="EKX42668.1"/>
    <property type="molecule type" value="Genomic_DNA"/>
</dbReference>
<dbReference type="HOGENOM" id="CLU_013615_13_0_1"/>
<comment type="catalytic activity">
    <reaction evidence="1 7">
        <text>[protein]-peptidylproline (omega=180) = [protein]-peptidylproline (omega=0)</text>
        <dbReference type="Rhea" id="RHEA:16237"/>
        <dbReference type="Rhea" id="RHEA-COMP:10747"/>
        <dbReference type="Rhea" id="RHEA-COMP:10748"/>
        <dbReference type="ChEBI" id="CHEBI:83833"/>
        <dbReference type="ChEBI" id="CHEBI:83834"/>
        <dbReference type="EC" id="5.2.1.8"/>
    </reaction>
</comment>
<dbReference type="SUPFAM" id="SSF48452">
    <property type="entry name" value="TPR-like"/>
    <property type="match status" value="1"/>
</dbReference>
<proteinExistence type="predicted"/>
<dbReference type="InterPro" id="IPR019734">
    <property type="entry name" value="TPR_rpt"/>
</dbReference>
<dbReference type="InterPro" id="IPR001179">
    <property type="entry name" value="PPIase_FKBP_dom"/>
</dbReference>
<dbReference type="PANTHER" id="PTHR46512">
    <property type="entry name" value="PEPTIDYLPROLYL ISOMERASE"/>
    <property type="match status" value="1"/>
</dbReference>
<dbReference type="PANTHER" id="PTHR46512:SF9">
    <property type="entry name" value="PEPTIDYLPROLYL ISOMERASE"/>
    <property type="match status" value="1"/>
</dbReference>
<dbReference type="OMA" id="QAILTIH"/>
<keyword evidence="12" id="KW-1185">Reference proteome</keyword>
<evidence type="ECO:0000313" key="12">
    <source>
        <dbReference type="Proteomes" id="UP000011087"/>
    </source>
</evidence>
<dbReference type="InterPro" id="IPR011990">
    <property type="entry name" value="TPR-like_helical_dom_sf"/>
</dbReference>
<sequence>MLPSVGPDGIPLQMPADAGNEGFFEVPGTDGGILKKILREGKGDATPAPGNMVSVHYTGTLQSDGSKFDSSRDRPGTFEFQVGIGQVIKGWDQGIVGMKRDELCILRCRSDYAYGASGSPPKIPGGATLDFEVELFDWWEKEKDIWEMSTQEKVEKAEKCKDEGNTKFKAGQFDSSIVSYDKGLSYVKDIFDDVGGGLPEDAVLAQPVAVALSLNVAQAKLKGNGDLKSAIEDCNFVLKLDPSNTKAFFRRAQIHTKKADFQSAKGDLQKLLEIDPKNSDAEAELKRVTVNEAKAMKAEKAMFSKMFS</sequence>
<evidence type="ECO:0000256" key="1">
    <source>
        <dbReference type="ARBA" id="ARBA00000971"/>
    </source>
</evidence>
<reference evidence="10 12" key="1">
    <citation type="journal article" date="2012" name="Nature">
        <title>Algal genomes reveal evolutionary mosaicism and the fate of nucleomorphs.</title>
        <authorList>
            <consortium name="DOE Joint Genome Institute"/>
            <person name="Curtis B.A."/>
            <person name="Tanifuji G."/>
            <person name="Burki F."/>
            <person name="Gruber A."/>
            <person name="Irimia M."/>
            <person name="Maruyama S."/>
            <person name="Arias M.C."/>
            <person name="Ball S.G."/>
            <person name="Gile G.H."/>
            <person name="Hirakawa Y."/>
            <person name="Hopkins J.F."/>
            <person name="Kuo A."/>
            <person name="Rensing S.A."/>
            <person name="Schmutz J."/>
            <person name="Symeonidi A."/>
            <person name="Elias M."/>
            <person name="Eveleigh R.J."/>
            <person name="Herman E.K."/>
            <person name="Klute M.J."/>
            <person name="Nakayama T."/>
            <person name="Obornik M."/>
            <person name="Reyes-Prieto A."/>
            <person name="Armbrust E.V."/>
            <person name="Aves S.J."/>
            <person name="Beiko R.G."/>
            <person name="Coutinho P."/>
            <person name="Dacks J.B."/>
            <person name="Durnford D.G."/>
            <person name="Fast N.M."/>
            <person name="Green B.R."/>
            <person name="Grisdale C.J."/>
            <person name="Hempel F."/>
            <person name="Henrissat B."/>
            <person name="Hoppner M.P."/>
            <person name="Ishida K."/>
            <person name="Kim E."/>
            <person name="Koreny L."/>
            <person name="Kroth P.G."/>
            <person name="Liu Y."/>
            <person name="Malik S.B."/>
            <person name="Maier U.G."/>
            <person name="McRose D."/>
            <person name="Mock T."/>
            <person name="Neilson J.A."/>
            <person name="Onodera N.T."/>
            <person name="Poole A.M."/>
            <person name="Pritham E.J."/>
            <person name="Richards T.A."/>
            <person name="Rocap G."/>
            <person name="Roy S.W."/>
            <person name="Sarai C."/>
            <person name="Schaack S."/>
            <person name="Shirato S."/>
            <person name="Slamovits C.H."/>
            <person name="Spencer D.F."/>
            <person name="Suzuki S."/>
            <person name="Worden A.Z."/>
            <person name="Zauner S."/>
            <person name="Barry K."/>
            <person name="Bell C."/>
            <person name="Bharti A.K."/>
            <person name="Crow J.A."/>
            <person name="Grimwood J."/>
            <person name="Kramer R."/>
            <person name="Lindquist E."/>
            <person name="Lucas S."/>
            <person name="Salamov A."/>
            <person name="McFadden G.I."/>
            <person name="Lane C.E."/>
            <person name="Keeling P.J."/>
            <person name="Gray M.W."/>
            <person name="Grigoriev I.V."/>
            <person name="Archibald J.M."/>
        </authorList>
    </citation>
    <scope>NUCLEOTIDE SEQUENCE</scope>
    <source>
        <strain evidence="10 12">CCMP2712</strain>
    </source>
</reference>
<accession>L1J2B3</accession>
<dbReference type="STRING" id="905079.L1J2B3"/>
<dbReference type="PROSITE" id="PS50059">
    <property type="entry name" value="FKBP_PPIASE"/>
    <property type="match status" value="1"/>
</dbReference>
<organism evidence="10">
    <name type="scientific">Guillardia theta (strain CCMP2712)</name>
    <name type="common">Cryptophyte</name>
    <dbReference type="NCBI Taxonomy" id="905079"/>
    <lineage>
        <taxon>Eukaryota</taxon>
        <taxon>Cryptophyceae</taxon>
        <taxon>Pyrenomonadales</taxon>
        <taxon>Geminigeraceae</taxon>
        <taxon>Guillardia</taxon>
    </lineage>
</organism>
<evidence type="ECO:0000256" key="5">
    <source>
        <dbReference type="ARBA" id="ARBA00023110"/>
    </source>
</evidence>
<reference evidence="11" key="3">
    <citation type="submission" date="2015-06" db="UniProtKB">
        <authorList>
            <consortium name="EnsemblProtists"/>
        </authorList>
    </citation>
    <scope>IDENTIFICATION</scope>
</reference>
<evidence type="ECO:0000256" key="8">
    <source>
        <dbReference type="PROSITE-ProRule" id="PRU00339"/>
    </source>
</evidence>